<dbReference type="OrthoDB" id="5807593at2759"/>
<evidence type="ECO:0000313" key="3">
    <source>
        <dbReference type="WBParaSite" id="ASIM_0000233101-mRNA-1"/>
    </source>
</evidence>
<name>A0A0M3J464_ANISI</name>
<reference evidence="3" key="1">
    <citation type="submission" date="2017-02" db="UniProtKB">
        <authorList>
            <consortium name="WormBaseParasite"/>
        </authorList>
    </citation>
    <scope>IDENTIFICATION</scope>
</reference>
<evidence type="ECO:0000313" key="1">
    <source>
        <dbReference type="EMBL" id="VDK19726.1"/>
    </source>
</evidence>
<dbReference type="Proteomes" id="UP000267096">
    <property type="component" value="Unassembled WGS sequence"/>
</dbReference>
<dbReference type="WBParaSite" id="ASIM_0000233101-mRNA-1">
    <property type="protein sequence ID" value="ASIM_0000233101-mRNA-1"/>
    <property type="gene ID" value="ASIM_0000233101"/>
</dbReference>
<gene>
    <name evidence="1" type="ORF">ASIM_LOCUS2197</name>
</gene>
<protein>
    <submittedName>
        <fullName evidence="3">MULE domain-containing protein</fullName>
    </submittedName>
</protein>
<sequence length="157" mass="17753">MVIVIKMSQINSEMLAMHFAALQACPMTEVKSIIEKSDAIASNDPVSRMQILRRIMEDMFGGKWGVLIITDTSLVSTQIHWTIPHLVTPSGVRAYCHHVYKDVQYNVFKTSNIDSADRATVESVLNSNLLIDSSFIIIHYRSPFHRISKLIYNPNSS</sequence>
<accession>A0A0M3J464</accession>
<proteinExistence type="predicted"/>
<dbReference type="PROSITE" id="PS51257">
    <property type="entry name" value="PROKAR_LIPOPROTEIN"/>
    <property type="match status" value="1"/>
</dbReference>
<dbReference type="AlphaFoldDB" id="A0A0M3J464"/>
<keyword evidence="2" id="KW-1185">Reference proteome</keyword>
<reference evidence="1 2" key="2">
    <citation type="submission" date="2018-11" db="EMBL/GenBank/DDBJ databases">
        <authorList>
            <consortium name="Pathogen Informatics"/>
        </authorList>
    </citation>
    <scope>NUCLEOTIDE SEQUENCE [LARGE SCALE GENOMIC DNA]</scope>
</reference>
<evidence type="ECO:0000313" key="2">
    <source>
        <dbReference type="Proteomes" id="UP000267096"/>
    </source>
</evidence>
<organism evidence="3">
    <name type="scientific">Anisakis simplex</name>
    <name type="common">Herring worm</name>
    <dbReference type="NCBI Taxonomy" id="6269"/>
    <lineage>
        <taxon>Eukaryota</taxon>
        <taxon>Metazoa</taxon>
        <taxon>Ecdysozoa</taxon>
        <taxon>Nematoda</taxon>
        <taxon>Chromadorea</taxon>
        <taxon>Rhabditida</taxon>
        <taxon>Spirurina</taxon>
        <taxon>Ascaridomorpha</taxon>
        <taxon>Ascaridoidea</taxon>
        <taxon>Anisakidae</taxon>
        <taxon>Anisakis</taxon>
        <taxon>Anisakis simplex complex</taxon>
    </lineage>
</organism>
<dbReference type="EMBL" id="UYRR01002844">
    <property type="protein sequence ID" value="VDK19726.1"/>
    <property type="molecule type" value="Genomic_DNA"/>
</dbReference>